<dbReference type="RefSeq" id="WP_354363918.1">
    <property type="nucleotide sequence ID" value="NZ_JBEPLO010000002.1"/>
</dbReference>
<dbReference type="CDD" id="cd00383">
    <property type="entry name" value="trans_reg_C"/>
    <property type="match status" value="1"/>
</dbReference>
<dbReference type="Gene3D" id="3.40.50.2300">
    <property type="match status" value="1"/>
</dbReference>
<gene>
    <name evidence="10" type="ORF">ABID29_000317</name>
</gene>
<dbReference type="Gene3D" id="1.10.10.10">
    <property type="entry name" value="Winged helix-like DNA-binding domain superfamily/Winged helix DNA-binding domain"/>
    <property type="match status" value="1"/>
</dbReference>
<dbReference type="Proteomes" id="UP001549122">
    <property type="component" value="Unassembled WGS sequence"/>
</dbReference>
<reference evidence="10 11" key="1">
    <citation type="submission" date="2024-06" db="EMBL/GenBank/DDBJ databases">
        <title>Genomic Encyclopedia of Type Strains, Phase IV (KMG-IV): sequencing the most valuable type-strain genomes for metagenomic binning, comparative biology and taxonomic classification.</title>
        <authorList>
            <person name="Goeker M."/>
        </authorList>
    </citation>
    <scope>NUCLEOTIDE SEQUENCE [LARGE SCALE GENOMIC DNA]</scope>
    <source>
        <strain evidence="10 11">DSM 28303</strain>
    </source>
</reference>
<evidence type="ECO:0000256" key="5">
    <source>
        <dbReference type="ARBA" id="ARBA00023163"/>
    </source>
</evidence>
<feature type="domain" description="OmpR/PhoB-type" evidence="9">
    <location>
        <begin position="128"/>
        <end position="226"/>
    </location>
</feature>
<dbReference type="InterPro" id="IPR016032">
    <property type="entry name" value="Sig_transdc_resp-reg_C-effctor"/>
</dbReference>
<name>A0ABV2FF71_9STRE</name>
<feature type="DNA-binding region" description="OmpR/PhoB-type" evidence="7">
    <location>
        <begin position="128"/>
        <end position="226"/>
    </location>
</feature>
<evidence type="ECO:0000259" key="9">
    <source>
        <dbReference type="PROSITE" id="PS51755"/>
    </source>
</evidence>
<dbReference type="SUPFAM" id="SSF46894">
    <property type="entry name" value="C-terminal effector domain of the bipartite response regulators"/>
    <property type="match status" value="1"/>
</dbReference>
<feature type="domain" description="Response regulatory" evidence="8">
    <location>
        <begin position="3"/>
        <end position="116"/>
    </location>
</feature>
<evidence type="ECO:0000256" key="4">
    <source>
        <dbReference type="ARBA" id="ARBA00023125"/>
    </source>
</evidence>
<keyword evidence="4 7" id="KW-0238">DNA-binding</keyword>
<evidence type="ECO:0000259" key="8">
    <source>
        <dbReference type="PROSITE" id="PS50110"/>
    </source>
</evidence>
<dbReference type="InterPro" id="IPR039420">
    <property type="entry name" value="WalR-like"/>
</dbReference>
<organism evidence="10 11">
    <name type="scientific">Streptococcus rupicaprae</name>
    <dbReference type="NCBI Taxonomy" id="759619"/>
    <lineage>
        <taxon>Bacteria</taxon>
        <taxon>Bacillati</taxon>
        <taxon>Bacillota</taxon>
        <taxon>Bacilli</taxon>
        <taxon>Lactobacillales</taxon>
        <taxon>Streptococcaceae</taxon>
        <taxon>Streptococcus</taxon>
    </lineage>
</organism>
<evidence type="ECO:0000313" key="10">
    <source>
        <dbReference type="EMBL" id="MET3557208.1"/>
    </source>
</evidence>
<protein>
    <submittedName>
        <fullName evidence="10">DNA-binding response OmpR family regulator</fullName>
    </submittedName>
</protein>
<dbReference type="EMBL" id="JBEPLO010000002">
    <property type="protein sequence ID" value="MET3557208.1"/>
    <property type="molecule type" value="Genomic_DNA"/>
</dbReference>
<feature type="modified residue" description="4-aspartylphosphate" evidence="6">
    <location>
        <position position="52"/>
    </location>
</feature>
<accession>A0ABV2FF71</accession>
<evidence type="ECO:0000313" key="11">
    <source>
        <dbReference type="Proteomes" id="UP001549122"/>
    </source>
</evidence>
<dbReference type="PANTHER" id="PTHR48111">
    <property type="entry name" value="REGULATOR OF RPOS"/>
    <property type="match status" value="1"/>
</dbReference>
<evidence type="ECO:0000256" key="1">
    <source>
        <dbReference type="ARBA" id="ARBA00022553"/>
    </source>
</evidence>
<keyword evidence="2" id="KW-0902">Two-component regulatory system</keyword>
<dbReference type="GO" id="GO:0003677">
    <property type="term" value="F:DNA binding"/>
    <property type="evidence" value="ECO:0007669"/>
    <property type="project" value="UniProtKB-KW"/>
</dbReference>
<dbReference type="CDD" id="cd18159">
    <property type="entry name" value="REC_OmpR_NsrR-like"/>
    <property type="match status" value="1"/>
</dbReference>
<dbReference type="InterPro" id="IPR001867">
    <property type="entry name" value="OmpR/PhoB-type_DNA-bd"/>
</dbReference>
<dbReference type="PANTHER" id="PTHR48111:SF43">
    <property type="entry name" value="STAGE 0 SPORULATION PROTEIN A HOMOLOG"/>
    <property type="match status" value="1"/>
</dbReference>
<proteinExistence type="predicted"/>
<evidence type="ECO:0000256" key="2">
    <source>
        <dbReference type="ARBA" id="ARBA00023012"/>
    </source>
</evidence>
<dbReference type="Pfam" id="PF00486">
    <property type="entry name" value="Trans_reg_C"/>
    <property type="match status" value="1"/>
</dbReference>
<dbReference type="PROSITE" id="PS51755">
    <property type="entry name" value="OMPR_PHOB"/>
    <property type="match status" value="1"/>
</dbReference>
<keyword evidence="5" id="KW-0804">Transcription</keyword>
<evidence type="ECO:0000256" key="7">
    <source>
        <dbReference type="PROSITE-ProRule" id="PRU01091"/>
    </source>
</evidence>
<dbReference type="InterPro" id="IPR001789">
    <property type="entry name" value="Sig_transdc_resp-reg_receiver"/>
</dbReference>
<sequence length="231" mass="26628">MHKILLVEDDPTISNLVKKNLEQWGFEVIDIADFTQVLQVFTQTEPHLVLLDLTLPFFNGYYWCQEIRKLSKVPIVFLSSHDQAMDIVMAINMGADDYVTKPFEMTVLLAKIQGILRRSYEFAGEGDASLLDYQGVVLDLKTAQLRYQGQAFDLTKNEFQVIQVLWRHGQEVVSREELMQALWHSDVFIDDNTLTVNMTRLRKKLRDIGLGDLIVTKKGLGYCLAKLEERE</sequence>
<keyword evidence="3" id="KW-0805">Transcription regulation</keyword>
<dbReference type="Gene3D" id="6.10.250.690">
    <property type="match status" value="1"/>
</dbReference>
<dbReference type="PROSITE" id="PS50110">
    <property type="entry name" value="RESPONSE_REGULATORY"/>
    <property type="match status" value="1"/>
</dbReference>
<keyword evidence="11" id="KW-1185">Reference proteome</keyword>
<dbReference type="SUPFAM" id="SSF52172">
    <property type="entry name" value="CheY-like"/>
    <property type="match status" value="1"/>
</dbReference>
<dbReference type="SMART" id="SM00448">
    <property type="entry name" value="REC"/>
    <property type="match status" value="1"/>
</dbReference>
<comment type="caution">
    <text evidence="10">The sequence shown here is derived from an EMBL/GenBank/DDBJ whole genome shotgun (WGS) entry which is preliminary data.</text>
</comment>
<keyword evidence="1 6" id="KW-0597">Phosphoprotein</keyword>
<dbReference type="InterPro" id="IPR036388">
    <property type="entry name" value="WH-like_DNA-bd_sf"/>
</dbReference>
<dbReference type="Pfam" id="PF00072">
    <property type="entry name" value="Response_reg"/>
    <property type="match status" value="1"/>
</dbReference>
<evidence type="ECO:0000256" key="3">
    <source>
        <dbReference type="ARBA" id="ARBA00023015"/>
    </source>
</evidence>
<dbReference type="InterPro" id="IPR011006">
    <property type="entry name" value="CheY-like_superfamily"/>
</dbReference>
<dbReference type="SMART" id="SM00862">
    <property type="entry name" value="Trans_reg_C"/>
    <property type="match status" value="1"/>
</dbReference>
<evidence type="ECO:0000256" key="6">
    <source>
        <dbReference type="PROSITE-ProRule" id="PRU00169"/>
    </source>
</evidence>